<proteinExistence type="predicted"/>
<accession>A0A9P5Y316</accession>
<comment type="caution">
    <text evidence="2">The sequence shown here is derived from an EMBL/GenBank/DDBJ whole genome shotgun (WGS) entry which is preliminary data.</text>
</comment>
<evidence type="ECO:0000313" key="3">
    <source>
        <dbReference type="Proteomes" id="UP000807353"/>
    </source>
</evidence>
<protein>
    <submittedName>
        <fullName evidence="2">Uncharacterized protein</fullName>
    </submittedName>
</protein>
<keyword evidence="3" id="KW-1185">Reference proteome</keyword>
<feature type="compositionally biased region" description="Low complexity" evidence="1">
    <location>
        <begin position="1"/>
        <end position="13"/>
    </location>
</feature>
<reference evidence="2" key="1">
    <citation type="submission" date="2020-11" db="EMBL/GenBank/DDBJ databases">
        <authorList>
            <consortium name="DOE Joint Genome Institute"/>
            <person name="Ahrendt S."/>
            <person name="Riley R."/>
            <person name="Andreopoulos W."/>
            <person name="Labutti K."/>
            <person name="Pangilinan J."/>
            <person name="Ruiz-Duenas F.J."/>
            <person name="Barrasa J.M."/>
            <person name="Sanchez-Garcia M."/>
            <person name="Camarero S."/>
            <person name="Miyauchi S."/>
            <person name="Serrano A."/>
            <person name="Linde D."/>
            <person name="Babiker R."/>
            <person name="Drula E."/>
            <person name="Ayuso-Fernandez I."/>
            <person name="Pacheco R."/>
            <person name="Padilla G."/>
            <person name="Ferreira P."/>
            <person name="Barriuso J."/>
            <person name="Kellner H."/>
            <person name="Castanera R."/>
            <person name="Alfaro M."/>
            <person name="Ramirez L."/>
            <person name="Pisabarro A.G."/>
            <person name="Kuo A."/>
            <person name="Tritt A."/>
            <person name="Lipzen A."/>
            <person name="He G."/>
            <person name="Yan M."/>
            <person name="Ng V."/>
            <person name="Cullen D."/>
            <person name="Martin F."/>
            <person name="Rosso M.-N."/>
            <person name="Henrissat B."/>
            <person name="Hibbett D."/>
            <person name="Martinez A.T."/>
            <person name="Grigoriev I.V."/>
        </authorList>
    </citation>
    <scope>NUCLEOTIDE SEQUENCE</scope>
    <source>
        <strain evidence="2">CBS 247.69</strain>
    </source>
</reference>
<evidence type="ECO:0000313" key="2">
    <source>
        <dbReference type="EMBL" id="KAF9461398.1"/>
    </source>
</evidence>
<organism evidence="2 3">
    <name type="scientific">Collybia nuda</name>
    <dbReference type="NCBI Taxonomy" id="64659"/>
    <lineage>
        <taxon>Eukaryota</taxon>
        <taxon>Fungi</taxon>
        <taxon>Dikarya</taxon>
        <taxon>Basidiomycota</taxon>
        <taxon>Agaricomycotina</taxon>
        <taxon>Agaricomycetes</taxon>
        <taxon>Agaricomycetidae</taxon>
        <taxon>Agaricales</taxon>
        <taxon>Tricholomatineae</taxon>
        <taxon>Clitocybaceae</taxon>
        <taxon>Collybia</taxon>
    </lineage>
</organism>
<dbReference type="EMBL" id="MU150285">
    <property type="protein sequence ID" value="KAF9461398.1"/>
    <property type="molecule type" value="Genomic_DNA"/>
</dbReference>
<gene>
    <name evidence="2" type="ORF">BDZ94DRAFT_1263967</name>
</gene>
<sequence>MSTFINPLPSNKSSLKKNKRKKIGSDEVPKGDIAKVRQGLQTLQTSAEDLACVKLNDGKIGDFEEVEELMNNISKVCQGVETYSKLCELSENEGFDVKSIPFSRMTKKVLETRLGVSPIEIQYSESGFEFLEKLISALQKHEGNEVRTSVQSIIDTVENRDLDSLVQSLHVIRSSVNLYREAHARIMIDQFILEAVCISSVLPNDFISILIPEFQISQLDSFSRTRIQHNQYVTYMSGSTDYAMWSVANGQFTEKHDTAMLTMDVTQTLLSEKFTSGERLMFYEAKREGIPLSEHLPQVIAQCVAMCSKLIRETNTPLLAAIPFCLTNGEAWIFGLVDNAYTCWVTPNAVGLEHPISVQATKIIMKTIMLWTLEPAHVLKNAIKELCGGVQR</sequence>
<dbReference type="AlphaFoldDB" id="A0A9P5Y316"/>
<dbReference type="Proteomes" id="UP000807353">
    <property type="component" value="Unassembled WGS sequence"/>
</dbReference>
<dbReference type="OrthoDB" id="3071123at2759"/>
<name>A0A9P5Y316_9AGAR</name>
<feature type="region of interest" description="Disordered" evidence="1">
    <location>
        <begin position="1"/>
        <end position="28"/>
    </location>
</feature>
<evidence type="ECO:0000256" key="1">
    <source>
        <dbReference type="SAM" id="MobiDB-lite"/>
    </source>
</evidence>